<comment type="caution">
    <text evidence="1">The sequence shown here is derived from an EMBL/GenBank/DDBJ whole genome shotgun (WGS) entry which is preliminary data.</text>
</comment>
<evidence type="ECO:0000313" key="1">
    <source>
        <dbReference type="EMBL" id="RHN16209.1"/>
    </source>
</evidence>
<organism evidence="1 2">
    <name type="scientific">Anaerobutyricum hallii</name>
    <dbReference type="NCBI Taxonomy" id="39488"/>
    <lineage>
        <taxon>Bacteria</taxon>
        <taxon>Bacillati</taxon>
        <taxon>Bacillota</taxon>
        <taxon>Clostridia</taxon>
        <taxon>Lachnospirales</taxon>
        <taxon>Lachnospiraceae</taxon>
        <taxon>Anaerobutyricum</taxon>
    </lineage>
</organism>
<sequence length="268" mass="31802">MRKFKLRTGVSNPYEINVDSACDNPIQLIGLYKRLENTDRPYGKHYNRSLSFAPYNETAYCFCPYSSNSREVIKESWKKELTDYERNIYNVIREYFDLAVYIIQQETGIYVGERIARRILEDYLLVEGHMYYWATLYNIPWMLLYFLRPSPCYGLEVKEGSALQIFLSEREDVCLTSGKHNGYVKVDKANKFLNLNFVSILHKRQVISNEVKETLHFNVFLNNNIFPSKELFGLDLEINEFRFPALIEKTKYRKQWLIDLAKDIMPEI</sequence>
<gene>
    <name evidence="1" type="ORF">DWZ29_03630</name>
</gene>
<evidence type="ECO:0000313" key="2">
    <source>
        <dbReference type="Proteomes" id="UP000283700"/>
    </source>
</evidence>
<accession>A0A415UDL9</accession>
<dbReference type="EMBL" id="QRQO01000006">
    <property type="protein sequence ID" value="RHN16209.1"/>
    <property type="molecule type" value="Genomic_DNA"/>
</dbReference>
<reference evidence="1 2" key="1">
    <citation type="submission" date="2018-08" db="EMBL/GenBank/DDBJ databases">
        <title>A genome reference for cultivated species of the human gut microbiota.</title>
        <authorList>
            <person name="Zou Y."/>
            <person name="Xue W."/>
            <person name="Luo G."/>
        </authorList>
    </citation>
    <scope>NUCLEOTIDE SEQUENCE [LARGE SCALE GENOMIC DNA]</scope>
    <source>
        <strain evidence="1 2">AF31-17AC</strain>
    </source>
</reference>
<name>A0A415UDL9_9FIRM</name>
<proteinExistence type="predicted"/>
<dbReference type="Proteomes" id="UP000283700">
    <property type="component" value="Unassembled WGS sequence"/>
</dbReference>
<dbReference type="AlphaFoldDB" id="A0A415UDL9"/>
<dbReference type="RefSeq" id="WP_118485694.1">
    <property type="nucleotide sequence ID" value="NZ_CATVSP010000083.1"/>
</dbReference>
<protein>
    <submittedName>
        <fullName evidence="1">Uncharacterized protein</fullName>
    </submittedName>
</protein>